<dbReference type="Proteomes" id="UP001341840">
    <property type="component" value="Unassembled WGS sequence"/>
</dbReference>
<accession>A0ABU6U2Y0</accession>
<proteinExistence type="predicted"/>
<keyword evidence="1" id="KW-1133">Transmembrane helix</keyword>
<dbReference type="EMBL" id="JASCZI010120832">
    <property type="protein sequence ID" value="MED6155005.1"/>
    <property type="molecule type" value="Genomic_DNA"/>
</dbReference>
<name>A0ABU6U2Y0_9FABA</name>
<keyword evidence="1" id="KW-0812">Transmembrane</keyword>
<feature type="transmembrane region" description="Helical" evidence="1">
    <location>
        <begin position="68"/>
        <end position="98"/>
    </location>
</feature>
<protein>
    <submittedName>
        <fullName evidence="2">Uncharacterized protein</fullName>
    </submittedName>
</protein>
<evidence type="ECO:0000313" key="3">
    <source>
        <dbReference type="Proteomes" id="UP001341840"/>
    </source>
</evidence>
<sequence length="100" mass="11891">MRQSRLHSSTWTNYLEGQYSGAVFWCCTLFLDEKFLDRGLALDFFYSSSFQTRHSQSGQFFQQHIIKFFLNLLLVLGFLIFPLAMLLFSTIYFCSYYFSL</sequence>
<keyword evidence="1" id="KW-0472">Membrane</keyword>
<comment type="caution">
    <text evidence="2">The sequence shown here is derived from an EMBL/GenBank/DDBJ whole genome shotgun (WGS) entry which is preliminary data.</text>
</comment>
<gene>
    <name evidence="2" type="ORF">PIB30_001687</name>
</gene>
<evidence type="ECO:0000313" key="2">
    <source>
        <dbReference type="EMBL" id="MED6155005.1"/>
    </source>
</evidence>
<evidence type="ECO:0000256" key="1">
    <source>
        <dbReference type="SAM" id="Phobius"/>
    </source>
</evidence>
<reference evidence="2 3" key="1">
    <citation type="journal article" date="2023" name="Plants (Basel)">
        <title>Bridging the Gap: Combining Genomics and Transcriptomics Approaches to Understand Stylosanthes scabra, an Orphan Legume from the Brazilian Caatinga.</title>
        <authorList>
            <person name="Ferreira-Neto J.R.C."/>
            <person name="da Silva M.D."/>
            <person name="Binneck E."/>
            <person name="de Melo N.F."/>
            <person name="da Silva R.H."/>
            <person name="de Melo A.L.T.M."/>
            <person name="Pandolfi V."/>
            <person name="Bustamante F.O."/>
            <person name="Brasileiro-Vidal A.C."/>
            <person name="Benko-Iseppon A.M."/>
        </authorList>
    </citation>
    <scope>NUCLEOTIDE SEQUENCE [LARGE SCALE GENOMIC DNA]</scope>
    <source>
        <tissue evidence="2">Leaves</tissue>
    </source>
</reference>
<organism evidence="2 3">
    <name type="scientific">Stylosanthes scabra</name>
    <dbReference type="NCBI Taxonomy" id="79078"/>
    <lineage>
        <taxon>Eukaryota</taxon>
        <taxon>Viridiplantae</taxon>
        <taxon>Streptophyta</taxon>
        <taxon>Embryophyta</taxon>
        <taxon>Tracheophyta</taxon>
        <taxon>Spermatophyta</taxon>
        <taxon>Magnoliopsida</taxon>
        <taxon>eudicotyledons</taxon>
        <taxon>Gunneridae</taxon>
        <taxon>Pentapetalae</taxon>
        <taxon>rosids</taxon>
        <taxon>fabids</taxon>
        <taxon>Fabales</taxon>
        <taxon>Fabaceae</taxon>
        <taxon>Papilionoideae</taxon>
        <taxon>50 kb inversion clade</taxon>
        <taxon>dalbergioids sensu lato</taxon>
        <taxon>Dalbergieae</taxon>
        <taxon>Pterocarpus clade</taxon>
        <taxon>Stylosanthes</taxon>
    </lineage>
</organism>
<keyword evidence="3" id="KW-1185">Reference proteome</keyword>